<keyword evidence="2" id="KW-0547">Nucleotide-binding</keyword>
<proteinExistence type="predicted"/>
<dbReference type="OrthoDB" id="25149at2759"/>
<evidence type="ECO:0000259" key="6">
    <source>
        <dbReference type="SMART" id="SM00983"/>
    </source>
</evidence>
<dbReference type="InterPro" id="IPR007373">
    <property type="entry name" value="Thiamin_PyroPKinase_B1-bd"/>
</dbReference>
<dbReference type="AlphaFoldDB" id="A0A4U5MFF5"/>
<dbReference type="GO" id="GO:0030975">
    <property type="term" value="F:thiamine binding"/>
    <property type="evidence" value="ECO:0007669"/>
    <property type="project" value="InterPro"/>
</dbReference>
<organism evidence="7 8">
    <name type="scientific">Steinernema carpocapsae</name>
    <name type="common">Entomopathogenic nematode</name>
    <dbReference type="NCBI Taxonomy" id="34508"/>
    <lineage>
        <taxon>Eukaryota</taxon>
        <taxon>Metazoa</taxon>
        <taxon>Ecdysozoa</taxon>
        <taxon>Nematoda</taxon>
        <taxon>Chromadorea</taxon>
        <taxon>Rhabditida</taxon>
        <taxon>Tylenchina</taxon>
        <taxon>Panagrolaimomorpha</taxon>
        <taxon>Strongyloidoidea</taxon>
        <taxon>Steinernematidae</taxon>
        <taxon>Steinernema</taxon>
    </lineage>
</organism>
<evidence type="ECO:0000256" key="5">
    <source>
        <dbReference type="SAM" id="MobiDB-lite"/>
    </source>
</evidence>
<accession>A0A4U5MFF5</accession>
<dbReference type="InterPro" id="IPR036759">
    <property type="entry name" value="TPK_catalytic_sf"/>
</dbReference>
<feature type="domain" description="Thiamin pyrophosphokinase thiamin-binding" evidence="6">
    <location>
        <begin position="139"/>
        <end position="205"/>
    </location>
</feature>
<evidence type="ECO:0000313" key="8">
    <source>
        <dbReference type="Proteomes" id="UP000298663"/>
    </source>
</evidence>
<evidence type="ECO:0000256" key="1">
    <source>
        <dbReference type="ARBA" id="ARBA00022679"/>
    </source>
</evidence>
<dbReference type="SUPFAM" id="SSF63862">
    <property type="entry name" value="Thiamin pyrophosphokinase, substrate-binding domain"/>
    <property type="match status" value="1"/>
</dbReference>
<feature type="compositionally biased region" description="Basic and acidic residues" evidence="5">
    <location>
        <begin position="18"/>
        <end position="47"/>
    </location>
</feature>
<evidence type="ECO:0000313" key="7">
    <source>
        <dbReference type="EMBL" id="TKR67949.1"/>
    </source>
</evidence>
<reference evidence="7 8" key="1">
    <citation type="journal article" date="2015" name="Genome Biol.">
        <title>Comparative genomics of Steinernema reveals deeply conserved gene regulatory networks.</title>
        <authorList>
            <person name="Dillman A.R."/>
            <person name="Macchietto M."/>
            <person name="Porter C.F."/>
            <person name="Rogers A."/>
            <person name="Williams B."/>
            <person name="Antoshechkin I."/>
            <person name="Lee M.M."/>
            <person name="Goodwin Z."/>
            <person name="Lu X."/>
            <person name="Lewis E.E."/>
            <person name="Goodrich-Blair H."/>
            <person name="Stock S.P."/>
            <person name="Adams B.J."/>
            <person name="Sternberg P.W."/>
            <person name="Mortazavi A."/>
        </authorList>
    </citation>
    <scope>NUCLEOTIDE SEQUENCE [LARGE SCALE GENOMIC DNA]</scope>
    <source>
        <strain evidence="7 8">ALL</strain>
    </source>
</reference>
<keyword evidence="4" id="KW-0067">ATP-binding</keyword>
<dbReference type="Gene3D" id="3.40.50.10240">
    <property type="entry name" value="Thiamin pyrophosphokinase, catalytic domain"/>
    <property type="match status" value="1"/>
</dbReference>
<comment type="caution">
    <text evidence="7">The sequence shown here is derived from an EMBL/GenBank/DDBJ whole genome shotgun (WGS) entry which is preliminary data.</text>
</comment>
<dbReference type="GO" id="GO:0004788">
    <property type="term" value="F:thiamine diphosphokinase activity"/>
    <property type="evidence" value="ECO:0007669"/>
    <property type="project" value="InterPro"/>
</dbReference>
<dbReference type="STRING" id="34508.A0A4U5MFF5"/>
<dbReference type="PANTHER" id="PTHR13622:SF8">
    <property type="entry name" value="THIAMIN PYROPHOSPHOKINASE 1"/>
    <property type="match status" value="1"/>
</dbReference>
<protein>
    <recommendedName>
        <fullName evidence="6">Thiamin pyrophosphokinase thiamin-binding domain-containing protein</fullName>
    </recommendedName>
</protein>
<evidence type="ECO:0000256" key="4">
    <source>
        <dbReference type="ARBA" id="ARBA00022840"/>
    </source>
</evidence>
<feature type="region of interest" description="Disordered" evidence="5">
    <location>
        <begin position="18"/>
        <end position="49"/>
    </location>
</feature>
<evidence type="ECO:0000256" key="3">
    <source>
        <dbReference type="ARBA" id="ARBA00022777"/>
    </source>
</evidence>
<dbReference type="InterPro" id="IPR036371">
    <property type="entry name" value="TPK_B1-bd_sf"/>
</dbReference>
<gene>
    <name evidence="7" type="ORF">L596_024017</name>
</gene>
<dbReference type="GO" id="GO:0005524">
    <property type="term" value="F:ATP binding"/>
    <property type="evidence" value="ECO:0007669"/>
    <property type="project" value="UniProtKB-KW"/>
</dbReference>
<dbReference type="GO" id="GO:0016301">
    <property type="term" value="F:kinase activity"/>
    <property type="evidence" value="ECO:0007669"/>
    <property type="project" value="UniProtKB-KW"/>
</dbReference>
<dbReference type="GO" id="GO:0009229">
    <property type="term" value="P:thiamine diphosphate biosynthetic process"/>
    <property type="evidence" value="ECO:0007669"/>
    <property type="project" value="InterPro"/>
</dbReference>
<dbReference type="EMBL" id="AZBU02000008">
    <property type="protein sequence ID" value="TKR67949.1"/>
    <property type="molecule type" value="Genomic_DNA"/>
</dbReference>
<keyword evidence="3" id="KW-0418">Kinase</keyword>
<sequence>MRRGEGVFYGQVQDHLYARPDGDGFDEKFEARGTRRENEASRGEERPTGLWRSGPLNGFWSEIIRHKNVSLNRSFICQTCQLRSTFSFQFDFVVLLGGFSGRFDHILASLNSLLLAKRLFETPFVAIDDVNLITVLSEGEHRLQIDGTLTTRVCGLIPFCQQKAIVSTTGFRWNLEERELAFGGLISTSNKVVADSVWIKTSAPLVFTIELNVS</sequence>
<keyword evidence="8" id="KW-1185">Reference proteome</keyword>
<dbReference type="Pfam" id="PF04265">
    <property type="entry name" value="TPK_B1_binding"/>
    <property type="match status" value="1"/>
</dbReference>
<evidence type="ECO:0000256" key="2">
    <source>
        <dbReference type="ARBA" id="ARBA00022741"/>
    </source>
</evidence>
<dbReference type="SUPFAM" id="SSF63999">
    <property type="entry name" value="Thiamin pyrophosphokinase, catalytic domain"/>
    <property type="match status" value="1"/>
</dbReference>
<reference evidence="7 8" key="2">
    <citation type="journal article" date="2019" name="G3 (Bethesda)">
        <title>Hybrid Assembly of the Genome of the Entomopathogenic Nematode Steinernema carpocapsae Identifies the X-Chromosome.</title>
        <authorList>
            <person name="Serra L."/>
            <person name="Macchietto M."/>
            <person name="Macias-Munoz A."/>
            <person name="McGill C.J."/>
            <person name="Rodriguez I.M."/>
            <person name="Rodriguez B."/>
            <person name="Murad R."/>
            <person name="Mortazavi A."/>
        </authorList>
    </citation>
    <scope>NUCLEOTIDE SEQUENCE [LARGE SCALE GENOMIC DNA]</scope>
    <source>
        <strain evidence="7 8">ALL</strain>
    </source>
</reference>
<dbReference type="SMART" id="SM00983">
    <property type="entry name" value="TPK_B1_binding"/>
    <property type="match status" value="1"/>
</dbReference>
<name>A0A4U5MFF5_STECR</name>
<dbReference type="Proteomes" id="UP000298663">
    <property type="component" value="Unassembled WGS sequence"/>
</dbReference>
<dbReference type="PANTHER" id="PTHR13622">
    <property type="entry name" value="THIAMIN PYROPHOSPHOKINASE"/>
    <property type="match status" value="1"/>
</dbReference>
<keyword evidence="1" id="KW-0808">Transferase</keyword>